<reference evidence="4" key="1">
    <citation type="submission" date="2010-07" db="EMBL/GenBank/DDBJ databases">
        <title>The genome sequence of Gaeumannomyces graminis var. tritici strain R3-111a-1.</title>
        <authorList>
            <consortium name="The Broad Institute Genome Sequencing Platform"/>
            <person name="Ma L.-J."/>
            <person name="Dead R."/>
            <person name="Young S."/>
            <person name="Zeng Q."/>
            <person name="Koehrsen M."/>
            <person name="Alvarado L."/>
            <person name="Berlin A."/>
            <person name="Chapman S.B."/>
            <person name="Chen Z."/>
            <person name="Freedman E."/>
            <person name="Gellesch M."/>
            <person name="Goldberg J."/>
            <person name="Griggs A."/>
            <person name="Gujja S."/>
            <person name="Heilman E.R."/>
            <person name="Heiman D."/>
            <person name="Hepburn T."/>
            <person name="Howarth C."/>
            <person name="Jen D."/>
            <person name="Larson L."/>
            <person name="Mehta T."/>
            <person name="Neiman D."/>
            <person name="Pearson M."/>
            <person name="Roberts A."/>
            <person name="Saif S."/>
            <person name="Shea T."/>
            <person name="Shenoy N."/>
            <person name="Sisk P."/>
            <person name="Stolte C."/>
            <person name="Sykes S."/>
            <person name="Walk T."/>
            <person name="White J."/>
            <person name="Yandava C."/>
            <person name="Haas B."/>
            <person name="Nusbaum C."/>
            <person name="Birren B."/>
        </authorList>
    </citation>
    <scope>NUCLEOTIDE SEQUENCE [LARGE SCALE GENOMIC DNA]</scope>
    <source>
        <strain evidence="4">R3-111a-1</strain>
    </source>
</reference>
<accession>J3PIJ8</accession>
<name>J3PIJ8_GAET3</name>
<dbReference type="RefSeq" id="XP_009229497.1">
    <property type="nucleotide sequence ID" value="XM_009231233.1"/>
</dbReference>
<feature type="region of interest" description="Disordered" evidence="1">
    <location>
        <begin position="13"/>
        <end position="58"/>
    </location>
</feature>
<organism evidence="2">
    <name type="scientific">Gaeumannomyces tritici (strain R3-111a-1)</name>
    <name type="common">Wheat and barley take-all root rot fungus</name>
    <name type="synonym">Gaeumannomyces graminis var. tritici</name>
    <dbReference type="NCBI Taxonomy" id="644352"/>
    <lineage>
        <taxon>Eukaryota</taxon>
        <taxon>Fungi</taxon>
        <taxon>Dikarya</taxon>
        <taxon>Ascomycota</taxon>
        <taxon>Pezizomycotina</taxon>
        <taxon>Sordariomycetes</taxon>
        <taxon>Sordariomycetidae</taxon>
        <taxon>Magnaporthales</taxon>
        <taxon>Magnaporthaceae</taxon>
        <taxon>Gaeumannomyces</taxon>
    </lineage>
</organism>
<dbReference type="HOGENOM" id="CLU_1627141_0_0_1"/>
<reference evidence="3" key="5">
    <citation type="submission" date="2018-04" db="UniProtKB">
        <authorList>
            <consortium name="EnsemblFungi"/>
        </authorList>
    </citation>
    <scope>IDENTIFICATION</scope>
    <source>
        <strain evidence="3">R3-111a-1</strain>
    </source>
</reference>
<reference evidence="3" key="4">
    <citation type="journal article" date="2015" name="G3 (Bethesda)">
        <title>Genome sequences of three phytopathogenic species of the Magnaporthaceae family of fungi.</title>
        <authorList>
            <person name="Okagaki L.H."/>
            <person name="Nunes C.C."/>
            <person name="Sailsbery J."/>
            <person name="Clay B."/>
            <person name="Brown D."/>
            <person name="John T."/>
            <person name="Oh Y."/>
            <person name="Young N."/>
            <person name="Fitzgerald M."/>
            <person name="Haas B.J."/>
            <person name="Zeng Q."/>
            <person name="Young S."/>
            <person name="Adiconis X."/>
            <person name="Fan L."/>
            <person name="Levin J.Z."/>
            <person name="Mitchell T.K."/>
            <person name="Okubara P.A."/>
            <person name="Farman M.L."/>
            <person name="Kohn L.M."/>
            <person name="Birren B."/>
            <person name="Ma L.-J."/>
            <person name="Dean R.A."/>
        </authorList>
    </citation>
    <scope>NUCLEOTIDE SEQUENCE</scope>
    <source>
        <strain evidence="3">R3-111a-1</strain>
    </source>
</reference>
<evidence type="ECO:0000313" key="2">
    <source>
        <dbReference type="EMBL" id="EJT69059.1"/>
    </source>
</evidence>
<dbReference type="GeneID" id="20353785"/>
<dbReference type="Proteomes" id="UP000006039">
    <property type="component" value="Unassembled WGS sequence"/>
</dbReference>
<gene>
    <name evidence="3" type="primary">20353785</name>
    <name evidence="2" type="ORF">GGTG_13327</name>
</gene>
<protein>
    <submittedName>
        <fullName evidence="2 3">Uncharacterized protein</fullName>
    </submittedName>
</protein>
<evidence type="ECO:0000256" key="1">
    <source>
        <dbReference type="SAM" id="MobiDB-lite"/>
    </source>
</evidence>
<evidence type="ECO:0000313" key="4">
    <source>
        <dbReference type="Proteomes" id="UP000006039"/>
    </source>
</evidence>
<proteinExistence type="predicted"/>
<evidence type="ECO:0000313" key="3">
    <source>
        <dbReference type="EnsemblFungi" id="EJT69059"/>
    </source>
</evidence>
<feature type="compositionally biased region" description="Low complexity" evidence="1">
    <location>
        <begin position="26"/>
        <end position="39"/>
    </location>
</feature>
<dbReference type="AlphaFoldDB" id="J3PIJ8"/>
<dbReference type="EMBL" id="GL385406">
    <property type="protein sequence ID" value="EJT69059.1"/>
    <property type="molecule type" value="Genomic_DNA"/>
</dbReference>
<sequence>MPKDRHSAIRHLCVSGDNPPQLSSTAAAKQSAARPPAGATRRSTELFSDTAEVRSSPDARRSAGAYAAAFWARAFFGYGGLVREAGPVGKPRCRSGLLPSLEAAFGSEAPPPAFSEAKAGHPAYPICGTPPERQTADSVACRCSLPAGCSKASYHQGSSCASI</sequence>
<dbReference type="VEuPathDB" id="FungiDB:GGTG_13327"/>
<reference evidence="2" key="2">
    <citation type="submission" date="2010-07" db="EMBL/GenBank/DDBJ databases">
        <authorList>
            <consortium name="The Broad Institute Genome Sequencing Platform"/>
            <consortium name="Broad Institute Genome Sequencing Center for Infectious Disease"/>
            <person name="Ma L.-J."/>
            <person name="Dead R."/>
            <person name="Young S."/>
            <person name="Zeng Q."/>
            <person name="Koehrsen M."/>
            <person name="Alvarado L."/>
            <person name="Berlin A."/>
            <person name="Chapman S.B."/>
            <person name="Chen Z."/>
            <person name="Freedman E."/>
            <person name="Gellesch M."/>
            <person name="Goldberg J."/>
            <person name="Griggs A."/>
            <person name="Gujja S."/>
            <person name="Heilman E.R."/>
            <person name="Heiman D."/>
            <person name="Hepburn T."/>
            <person name="Howarth C."/>
            <person name="Jen D."/>
            <person name="Larson L."/>
            <person name="Mehta T."/>
            <person name="Neiman D."/>
            <person name="Pearson M."/>
            <person name="Roberts A."/>
            <person name="Saif S."/>
            <person name="Shea T."/>
            <person name="Shenoy N."/>
            <person name="Sisk P."/>
            <person name="Stolte C."/>
            <person name="Sykes S."/>
            <person name="Walk T."/>
            <person name="White J."/>
            <person name="Yandava C."/>
            <person name="Haas B."/>
            <person name="Nusbaum C."/>
            <person name="Birren B."/>
        </authorList>
    </citation>
    <scope>NUCLEOTIDE SEQUENCE</scope>
    <source>
        <strain evidence="2">R3-111a-1</strain>
    </source>
</reference>
<reference evidence="2" key="3">
    <citation type="submission" date="2010-09" db="EMBL/GenBank/DDBJ databases">
        <title>Annotation of Gaeumannomyces graminis var. tritici R3-111a-1.</title>
        <authorList>
            <consortium name="The Broad Institute Genome Sequencing Platform"/>
            <person name="Ma L.-J."/>
            <person name="Dead R."/>
            <person name="Young S.K."/>
            <person name="Zeng Q."/>
            <person name="Gargeya S."/>
            <person name="Fitzgerald M."/>
            <person name="Haas B."/>
            <person name="Abouelleil A."/>
            <person name="Alvarado L."/>
            <person name="Arachchi H.M."/>
            <person name="Berlin A."/>
            <person name="Brown A."/>
            <person name="Chapman S.B."/>
            <person name="Chen Z."/>
            <person name="Dunbar C."/>
            <person name="Freedman E."/>
            <person name="Gearin G."/>
            <person name="Gellesch M."/>
            <person name="Goldberg J."/>
            <person name="Griggs A."/>
            <person name="Gujja S."/>
            <person name="Heiman D."/>
            <person name="Howarth C."/>
            <person name="Larson L."/>
            <person name="Lui A."/>
            <person name="MacDonald P.J.P."/>
            <person name="Mehta T."/>
            <person name="Montmayeur A."/>
            <person name="Murphy C."/>
            <person name="Neiman D."/>
            <person name="Pearson M."/>
            <person name="Priest M."/>
            <person name="Roberts A."/>
            <person name="Saif S."/>
            <person name="Shea T."/>
            <person name="Shenoy N."/>
            <person name="Sisk P."/>
            <person name="Stolte C."/>
            <person name="Sykes S."/>
            <person name="Yandava C."/>
            <person name="Wortman J."/>
            <person name="Nusbaum C."/>
            <person name="Birren B."/>
        </authorList>
    </citation>
    <scope>NUCLEOTIDE SEQUENCE</scope>
    <source>
        <strain evidence="2">R3-111a-1</strain>
    </source>
</reference>
<keyword evidence="4" id="KW-1185">Reference proteome</keyword>
<dbReference type="EnsemblFungi" id="EJT69059">
    <property type="protein sequence ID" value="EJT69059"/>
    <property type="gene ID" value="GGTG_13327"/>
</dbReference>